<feature type="transmembrane region" description="Helical" evidence="6">
    <location>
        <begin position="806"/>
        <end position="828"/>
    </location>
</feature>
<evidence type="ECO:0000256" key="5">
    <source>
        <dbReference type="ARBA" id="ARBA00023136"/>
    </source>
</evidence>
<keyword evidence="4 6" id="KW-1133">Transmembrane helix</keyword>
<feature type="transmembrane region" description="Helical" evidence="6">
    <location>
        <begin position="861"/>
        <end position="881"/>
    </location>
</feature>
<dbReference type="PANTHER" id="PTHR30287:SF2">
    <property type="entry name" value="BLL1001 PROTEIN"/>
    <property type="match status" value="1"/>
</dbReference>
<organism evidence="8 9">
    <name type="scientific">Streptomyces litchfieldiae</name>
    <dbReference type="NCBI Taxonomy" id="3075543"/>
    <lineage>
        <taxon>Bacteria</taxon>
        <taxon>Bacillati</taxon>
        <taxon>Actinomycetota</taxon>
        <taxon>Actinomycetes</taxon>
        <taxon>Kitasatosporales</taxon>
        <taxon>Streptomycetaceae</taxon>
        <taxon>Streptomyces</taxon>
    </lineage>
</organism>
<feature type="transmembrane region" description="Helical" evidence="6">
    <location>
        <begin position="395"/>
        <end position="420"/>
    </location>
</feature>
<feature type="transmembrane region" description="Helical" evidence="6">
    <location>
        <begin position="441"/>
        <end position="462"/>
    </location>
</feature>
<dbReference type="EMBL" id="JAVREL010000002">
    <property type="protein sequence ID" value="MDT0342247.1"/>
    <property type="molecule type" value="Genomic_DNA"/>
</dbReference>
<dbReference type="PANTHER" id="PTHR30287">
    <property type="entry name" value="MEMBRANE COMPONENT OF PREDICTED ABC SUPERFAMILY METABOLITE UPTAKE TRANSPORTER"/>
    <property type="match status" value="1"/>
</dbReference>
<name>A0ABU2MKV9_9ACTN</name>
<feature type="transmembrane region" description="Helical" evidence="6">
    <location>
        <begin position="298"/>
        <end position="325"/>
    </location>
</feature>
<feature type="transmembrane region" description="Helical" evidence="6">
    <location>
        <begin position="517"/>
        <end position="539"/>
    </location>
</feature>
<dbReference type="InterPro" id="IPR038766">
    <property type="entry name" value="Membrane_comp_ABC_pdt"/>
</dbReference>
<evidence type="ECO:0000256" key="2">
    <source>
        <dbReference type="ARBA" id="ARBA00022475"/>
    </source>
</evidence>
<feature type="transmembrane region" description="Helical" evidence="6">
    <location>
        <begin position="468"/>
        <end position="496"/>
    </location>
</feature>
<protein>
    <submittedName>
        <fullName evidence="8">ABC transporter permease</fullName>
    </submittedName>
</protein>
<feature type="transmembrane region" description="Helical" evidence="6">
    <location>
        <begin position="917"/>
        <end position="938"/>
    </location>
</feature>
<dbReference type="Proteomes" id="UP001183246">
    <property type="component" value="Unassembled WGS sequence"/>
</dbReference>
<evidence type="ECO:0000259" key="7">
    <source>
        <dbReference type="Pfam" id="PF02687"/>
    </source>
</evidence>
<feature type="domain" description="ABC3 transporter permease C-terminal" evidence="7">
    <location>
        <begin position="321"/>
        <end position="424"/>
    </location>
</feature>
<sequence>MSGRLATWRVALRIARRDALRAKGRSALVVAMIALPILGVTAADLALRSGDLSRSEELTRDFGRADARYQVETNGSPVQQSPTGNELHYLDESSWEETPDRTAEEVAAELGGMLPAGTEILTDRSTHGVVHSRTGLLTTEIRELDAASPLTEGMLTLLRGHFPEGPDEVAATQAFLDESGLYVGSELRVKDDDRTYRITGAYELPGELNNQQIVALPGAVLPLPESASGGDGWLDTRVSALVGVPDGPVTWDMVMAANERGLSVDSRAVILDPPPDSEVPLYQDGMSMGDYSSEADPMVVAGAVTAVSLIILEICLLAGPAFAVGARRSRRQLGLVGSNGGDRRHLRAIMLASGVVLGAVAAVIGVVGGLVLTLLAHPLIENQSGSRFGPWDFRVLELVGIAVLAVLVGLCAALVPAFSAARSSVLDSLTGRRGVRRSGRVLPVIGVCALVLGAALAIVGGLTMNSSVVVAAGSIMAELGLVALTPLLVGVFGRLARWLPLAGRLALRDAARNRGRTAPAVAAVLAAVAGTVAVATALASDDAEHRADYRPMLPEGTVSIGSWDFAENQLDRAGAIAEDSLPVDVRADAYRIRVGAEGCDPYDFDPANACGLAEAVVPPERLCPLWQPEAESLTVAERRELNDDPRCAEGDQGWAIEGSALTVAGPELLTVLGVDPAQAEEAARALERGEAVAFNDRTVDDEGRITVQVYETQPENWNEDGSPAEEPDAVATFTAHRVDAKGYGFPPIISPTAAEAQGLDTELAEIYYSTTRVPTGAEEQAFDAMLAEELGTPPSTYIEDGYESEAAMGLLILGLAAMVITLGAAGIATGLAQADSEADLATLAAVGAAPRVRRTLSGLQCGLIAAMGVLLGAVSGLIPAMGLRLAEHRSEVASWEDSVDQGWGSGPRPELFIELPWATFAQLIVVVPLVACLLAALLTRSRMHLARRAG</sequence>
<keyword evidence="3 6" id="KW-0812">Transmembrane</keyword>
<dbReference type="Pfam" id="PF02687">
    <property type="entry name" value="FtsX"/>
    <property type="match status" value="1"/>
</dbReference>
<comment type="caution">
    <text evidence="8">The sequence shown here is derived from an EMBL/GenBank/DDBJ whole genome shotgun (WGS) entry which is preliminary data.</text>
</comment>
<comment type="subcellular location">
    <subcellularLocation>
        <location evidence="1">Cell membrane</location>
        <topology evidence="1">Multi-pass membrane protein</topology>
    </subcellularLocation>
</comment>
<evidence type="ECO:0000313" key="9">
    <source>
        <dbReference type="Proteomes" id="UP001183246"/>
    </source>
</evidence>
<evidence type="ECO:0000313" key="8">
    <source>
        <dbReference type="EMBL" id="MDT0342247.1"/>
    </source>
</evidence>
<dbReference type="RefSeq" id="WP_311703367.1">
    <property type="nucleotide sequence ID" value="NZ_JAVREL010000002.1"/>
</dbReference>
<reference evidence="9" key="1">
    <citation type="submission" date="2023-07" db="EMBL/GenBank/DDBJ databases">
        <title>30 novel species of actinomycetes from the DSMZ collection.</title>
        <authorList>
            <person name="Nouioui I."/>
        </authorList>
    </citation>
    <scope>NUCLEOTIDE SEQUENCE [LARGE SCALE GENOMIC DNA]</scope>
    <source>
        <strain evidence="9">DSM 44938</strain>
    </source>
</reference>
<proteinExistence type="predicted"/>
<gene>
    <name evidence="8" type="ORF">RM590_06330</name>
</gene>
<keyword evidence="5 6" id="KW-0472">Membrane</keyword>
<keyword evidence="9" id="KW-1185">Reference proteome</keyword>
<dbReference type="InterPro" id="IPR003838">
    <property type="entry name" value="ABC3_permease_C"/>
</dbReference>
<evidence type="ECO:0000256" key="1">
    <source>
        <dbReference type="ARBA" id="ARBA00004651"/>
    </source>
</evidence>
<keyword evidence="2" id="KW-1003">Cell membrane</keyword>
<evidence type="ECO:0000256" key="3">
    <source>
        <dbReference type="ARBA" id="ARBA00022692"/>
    </source>
</evidence>
<evidence type="ECO:0000256" key="4">
    <source>
        <dbReference type="ARBA" id="ARBA00022989"/>
    </source>
</evidence>
<evidence type="ECO:0000256" key="6">
    <source>
        <dbReference type="SAM" id="Phobius"/>
    </source>
</evidence>
<feature type="transmembrane region" description="Helical" evidence="6">
    <location>
        <begin position="346"/>
        <end position="375"/>
    </location>
</feature>
<accession>A0ABU2MKV9</accession>